<organism evidence="1 2">
    <name type="scientific">Turneriella parva (strain ATCC BAA-1111 / DSM 21527 / NCTC 11395 / H)</name>
    <name type="common">Leptospira parva</name>
    <dbReference type="NCBI Taxonomy" id="869212"/>
    <lineage>
        <taxon>Bacteria</taxon>
        <taxon>Pseudomonadati</taxon>
        <taxon>Spirochaetota</taxon>
        <taxon>Spirochaetia</taxon>
        <taxon>Leptospirales</taxon>
        <taxon>Leptospiraceae</taxon>
        <taxon>Turneriella</taxon>
    </lineage>
</organism>
<gene>
    <name evidence="1" type="ordered locus">Turpa_1526</name>
</gene>
<dbReference type="RefSeq" id="WP_014802685.1">
    <property type="nucleotide sequence ID" value="NC_018020.1"/>
</dbReference>
<dbReference type="STRING" id="869212.Turpa_1526"/>
<dbReference type="Pfam" id="PF12787">
    <property type="entry name" value="EcsC"/>
    <property type="match status" value="1"/>
</dbReference>
<dbReference type="Proteomes" id="UP000006048">
    <property type="component" value="Chromosome"/>
</dbReference>
<accession>I4B4G7</accession>
<evidence type="ECO:0000313" key="2">
    <source>
        <dbReference type="Proteomes" id="UP000006048"/>
    </source>
</evidence>
<evidence type="ECO:0000313" key="1">
    <source>
        <dbReference type="EMBL" id="AFM12174.1"/>
    </source>
</evidence>
<dbReference type="EMBL" id="CP002959">
    <property type="protein sequence ID" value="AFM12174.1"/>
    <property type="molecule type" value="Genomic_DNA"/>
</dbReference>
<dbReference type="InterPro" id="IPR024787">
    <property type="entry name" value="EcsC"/>
</dbReference>
<dbReference type="OrthoDB" id="1425703at2"/>
<dbReference type="KEGG" id="tpx:Turpa_1526"/>
<dbReference type="HOGENOM" id="CLU_087895_1_0_12"/>
<protein>
    <recommendedName>
        <fullName evidence="3">EcsC family protein</fullName>
    </recommendedName>
</protein>
<reference evidence="1 2" key="1">
    <citation type="submission" date="2012-06" db="EMBL/GenBank/DDBJ databases">
        <title>The complete chromosome of genome of Turneriella parva DSM 21527.</title>
        <authorList>
            <consortium name="US DOE Joint Genome Institute (JGI-PGF)"/>
            <person name="Lucas S."/>
            <person name="Han J."/>
            <person name="Lapidus A."/>
            <person name="Bruce D."/>
            <person name="Goodwin L."/>
            <person name="Pitluck S."/>
            <person name="Peters L."/>
            <person name="Kyrpides N."/>
            <person name="Mavromatis K."/>
            <person name="Ivanova N."/>
            <person name="Mikhailova N."/>
            <person name="Chertkov O."/>
            <person name="Detter J.C."/>
            <person name="Tapia R."/>
            <person name="Han C."/>
            <person name="Land M."/>
            <person name="Hauser L."/>
            <person name="Markowitz V."/>
            <person name="Cheng J.-F."/>
            <person name="Hugenholtz P."/>
            <person name="Woyke T."/>
            <person name="Wu D."/>
            <person name="Gronow S."/>
            <person name="Wellnitz S."/>
            <person name="Brambilla E."/>
            <person name="Klenk H.-P."/>
            <person name="Eisen J.A."/>
        </authorList>
    </citation>
    <scope>NUCLEOTIDE SEQUENCE [LARGE SCALE GENOMIC DNA]</scope>
    <source>
        <strain evidence="2">ATCC BAA-1111 / DSM 21527 / NCTC 11395 / H</strain>
    </source>
</reference>
<dbReference type="AlphaFoldDB" id="I4B4G7"/>
<name>I4B4G7_TURPD</name>
<proteinExistence type="predicted"/>
<dbReference type="PATRIC" id="fig|869212.3.peg.1519"/>
<sequence>METERSESSSSVPPEAPGMMLQVLDGAYTQVLNGFGLFPSAEAVAREYLTQNNNDARKAAADLINWQMTKAATSGFLTNLGGAATLPISIPANISSVLYLQLRMIAAIAIMGGHDIRSDKVRTLVYVTLLGSAAADVLKDAGIQLGQKLTVAAISRLMGLVARKMATNVAARLLGKLGLSSARNFMKLVPIAGGLVAAATDAAATKAIGVVATKLFVGEESGEAGKSLDATLGAQTVGV</sequence>
<keyword evidence="2" id="KW-1185">Reference proteome</keyword>
<evidence type="ECO:0008006" key="3">
    <source>
        <dbReference type="Google" id="ProtNLM"/>
    </source>
</evidence>